<comment type="caution">
    <text evidence="2">The sequence shown here is derived from an EMBL/GenBank/DDBJ whole genome shotgun (WGS) entry which is preliminary data.</text>
</comment>
<proteinExistence type="predicted"/>
<dbReference type="Proteomes" id="UP000245609">
    <property type="component" value="Unassembled WGS sequence"/>
</dbReference>
<accession>A0A2T9Z559</accession>
<dbReference type="AlphaFoldDB" id="A0A2T9Z559"/>
<feature type="region of interest" description="Disordered" evidence="1">
    <location>
        <begin position="224"/>
        <end position="245"/>
    </location>
</feature>
<name>A0A2T9Z559_9FUNG</name>
<gene>
    <name evidence="2" type="ORF">BB560_005468</name>
</gene>
<sequence>MGYERHSPTSKTKVSDETKAKVSDILYGFSNSSSSTISLGGGPIETTRDFYKKSQISDLCFCVLRKLGDLVQRRYYNYLSENLSHDSLFDSLPKKLNLSYLMENHGKSDLDGHFAILLRWFKEVERNRYMSSIEDLVSASKDKIMLFGNILDNSRVYHFQIYRKDAIRGLRIRAKVSSGFRNYLSFYLCDGGLIACPLSLPDPSKYFNIDFRIKVKRDIRTNKYAPDRSNPLGSDTDIMRSTSRNTQRTRTEMLRGIGVSQYLGCTLTLDRRCICC</sequence>
<dbReference type="EMBL" id="MBFS01002236">
    <property type="protein sequence ID" value="PVU99674.1"/>
    <property type="molecule type" value="Genomic_DNA"/>
</dbReference>
<evidence type="ECO:0000313" key="3">
    <source>
        <dbReference type="Proteomes" id="UP000245609"/>
    </source>
</evidence>
<organism evidence="2 3">
    <name type="scientific">Smittium megazygosporum</name>
    <dbReference type="NCBI Taxonomy" id="133381"/>
    <lineage>
        <taxon>Eukaryota</taxon>
        <taxon>Fungi</taxon>
        <taxon>Fungi incertae sedis</taxon>
        <taxon>Zoopagomycota</taxon>
        <taxon>Kickxellomycotina</taxon>
        <taxon>Harpellomycetes</taxon>
        <taxon>Harpellales</taxon>
        <taxon>Legeriomycetaceae</taxon>
        <taxon>Smittium</taxon>
    </lineage>
</organism>
<evidence type="ECO:0000313" key="2">
    <source>
        <dbReference type="EMBL" id="PVU99674.1"/>
    </source>
</evidence>
<keyword evidence="3" id="KW-1185">Reference proteome</keyword>
<reference evidence="2 3" key="1">
    <citation type="journal article" date="2018" name="MBio">
        <title>Comparative Genomics Reveals the Core Gene Toolbox for the Fungus-Insect Symbiosis.</title>
        <authorList>
            <person name="Wang Y."/>
            <person name="Stata M."/>
            <person name="Wang W."/>
            <person name="Stajich J.E."/>
            <person name="White M.M."/>
            <person name="Moncalvo J.M."/>
        </authorList>
    </citation>
    <scope>NUCLEOTIDE SEQUENCE [LARGE SCALE GENOMIC DNA]</scope>
    <source>
        <strain evidence="2 3">SC-DP-2</strain>
    </source>
</reference>
<protein>
    <submittedName>
        <fullName evidence="2">Uncharacterized protein</fullName>
    </submittedName>
</protein>
<dbReference type="OrthoDB" id="5626122at2759"/>
<evidence type="ECO:0000256" key="1">
    <source>
        <dbReference type="SAM" id="MobiDB-lite"/>
    </source>
</evidence>